<keyword evidence="1" id="KW-0378">Hydrolase</keyword>
<dbReference type="EMBL" id="LUCM01008025">
    <property type="protein sequence ID" value="KAA0189073.1"/>
    <property type="molecule type" value="Genomic_DNA"/>
</dbReference>
<keyword evidence="5" id="KW-1185">Reference proteome</keyword>
<dbReference type="Pfam" id="PF00581">
    <property type="entry name" value="Rhodanese"/>
    <property type="match status" value="1"/>
</dbReference>
<proteinExistence type="predicted"/>
<evidence type="ECO:0000313" key="5">
    <source>
        <dbReference type="Proteomes" id="UP000728185"/>
    </source>
</evidence>
<dbReference type="SMART" id="SM00450">
    <property type="entry name" value="RHOD"/>
    <property type="match status" value="1"/>
</dbReference>
<dbReference type="PANTHER" id="PTHR10159">
    <property type="entry name" value="DUAL SPECIFICITY PROTEIN PHOSPHATASE"/>
    <property type="match status" value="1"/>
</dbReference>
<name>A0A8E0RRR0_9TREM</name>
<feature type="compositionally biased region" description="Polar residues" evidence="2">
    <location>
        <begin position="479"/>
        <end position="497"/>
    </location>
</feature>
<dbReference type="GO" id="GO:0033550">
    <property type="term" value="F:MAP kinase tyrosine phosphatase activity"/>
    <property type="evidence" value="ECO:0007669"/>
    <property type="project" value="TreeGrafter"/>
</dbReference>
<feature type="compositionally biased region" description="Polar residues" evidence="2">
    <location>
        <begin position="449"/>
        <end position="458"/>
    </location>
</feature>
<dbReference type="AlphaFoldDB" id="A0A8E0RRR0"/>
<dbReference type="InterPro" id="IPR001763">
    <property type="entry name" value="Rhodanese-like_dom"/>
</dbReference>
<feature type="region of interest" description="Disordered" evidence="2">
    <location>
        <begin position="594"/>
        <end position="618"/>
    </location>
</feature>
<protein>
    <recommendedName>
        <fullName evidence="3">Rhodanese domain-containing protein</fullName>
    </recommendedName>
</protein>
<dbReference type="InterPro" id="IPR036873">
    <property type="entry name" value="Rhodanese-like_dom_sf"/>
</dbReference>
<dbReference type="PROSITE" id="PS50206">
    <property type="entry name" value="RHODANESE_3"/>
    <property type="match status" value="1"/>
</dbReference>
<evidence type="ECO:0000313" key="4">
    <source>
        <dbReference type="EMBL" id="KAA0189073.1"/>
    </source>
</evidence>
<accession>A0A8E0RRR0</accession>
<gene>
    <name evidence="4" type="ORF">FBUS_06570</name>
</gene>
<dbReference type="SUPFAM" id="SSF52821">
    <property type="entry name" value="Rhodanese/Cell cycle control phosphatase"/>
    <property type="match status" value="1"/>
</dbReference>
<dbReference type="Gene3D" id="3.90.190.10">
    <property type="entry name" value="Protein tyrosine phosphatase superfamily"/>
    <property type="match status" value="1"/>
</dbReference>
<organism evidence="4 5">
    <name type="scientific">Fasciolopsis buskii</name>
    <dbReference type="NCBI Taxonomy" id="27845"/>
    <lineage>
        <taxon>Eukaryota</taxon>
        <taxon>Metazoa</taxon>
        <taxon>Spiralia</taxon>
        <taxon>Lophotrochozoa</taxon>
        <taxon>Platyhelminthes</taxon>
        <taxon>Trematoda</taxon>
        <taxon>Digenea</taxon>
        <taxon>Plagiorchiida</taxon>
        <taxon>Echinostomata</taxon>
        <taxon>Echinostomatoidea</taxon>
        <taxon>Fasciolidae</taxon>
        <taxon>Fasciolopsis</taxon>
    </lineage>
</organism>
<feature type="domain" description="Rhodanese" evidence="3">
    <location>
        <begin position="25"/>
        <end position="141"/>
    </location>
</feature>
<dbReference type="Proteomes" id="UP000728185">
    <property type="component" value="Unassembled WGS sequence"/>
</dbReference>
<feature type="compositionally biased region" description="Polar residues" evidence="2">
    <location>
        <begin position="362"/>
        <end position="371"/>
    </location>
</feature>
<keyword evidence="1" id="KW-0904">Protein phosphatase</keyword>
<dbReference type="SMART" id="SM00195">
    <property type="entry name" value="DSPc"/>
    <property type="match status" value="1"/>
</dbReference>
<dbReference type="GO" id="GO:0017017">
    <property type="term" value="F:MAP kinase tyrosine/serine/threonine phosphatase activity"/>
    <property type="evidence" value="ECO:0007669"/>
    <property type="project" value="TreeGrafter"/>
</dbReference>
<dbReference type="SUPFAM" id="SSF52799">
    <property type="entry name" value="(Phosphotyrosine protein) phosphatases II"/>
    <property type="match status" value="1"/>
</dbReference>
<sequence length="791" mass="87000">MEFTTLNTDEIQLTNPQCIAEAIQVNRPIVLLDSRPSTDFNVSHILKAINLGGDEAFRRKFSQNRVPMDKLLLKLLGSQDDSSWQSVPIVVYDHDLDDISQLSSGCFMYRLLQDLLRSFVPIYVLKGGFVGFQAECSNLCWFGQDRSPSEATSTRSDPTICELERLLDECLREAAVSQPATSGSSLSRPEATLHTESDRSVYSWFIYFLFSHLHQLEVITKCSERLFFSFSSSSTSRILGTTTWAVSRDLPFPEVPPHPSTILPHVTIGSRADALNESLYGRNGFTHVLNVSVDCPASPHVPPERFMRIPILDNHMALILPHLNDAFRFIGEHWWFVRSKRSSIAPNFNFLGQLLELNSQLFPSNSPGQSVTGSGESTPTQQQQPQTKQSETHQFPGLTSLASKPPTGLPSPALSASPKHVGTKKRERPTYVSLKVPAGAGGEFLSTVAGPQTSQSVPEGSHMVGSPTEGKRSRVSLINPPSSHTSSDQFLPSPSTEISHLHLSSPCDPNRGFAQPSLESLHYEPCSVGGSSETTLSALSSTDGRWRRSLTSLGMASASPGPIRPTLLAERRVSSQQSAPSTPNYFAAEQGWRRGGLQPNLPSPGSAAPSQTSSVPFTRDYSPIAERSTEPSVEHSELQKCAFHSSSRNELEQDMSFDSTHLLELPENHDHLFASSPVLCNLRLSQSAPSCSRSFFWPFKQNSPQPVNHSDACALESSFLVVLQSSIPWNQPWSRLTRLRTHALGLELSCRQEQTFNQRMPADPSLPYTLTSRSSLSASTGNLYSRTLAAL</sequence>
<dbReference type="Gene3D" id="3.40.250.10">
    <property type="entry name" value="Rhodanese-like domain"/>
    <property type="match status" value="1"/>
</dbReference>
<dbReference type="GO" id="GO:0043409">
    <property type="term" value="P:negative regulation of MAPK cascade"/>
    <property type="evidence" value="ECO:0007669"/>
    <property type="project" value="TreeGrafter"/>
</dbReference>
<comment type="caution">
    <text evidence="4">The sequence shown here is derived from an EMBL/GenBank/DDBJ whole genome shotgun (WGS) entry which is preliminary data.</text>
</comment>
<feature type="compositionally biased region" description="Low complexity" evidence="2">
    <location>
        <begin position="372"/>
        <end position="389"/>
    </location>
</feature>
<dbReference type="PANTHER" id="PTHR10159:SF533">
    <property type="entry name" value="TYROSINE-PROTEIN PHOSPHATASE VHP-1"/>
    <property type="match status" value="1"/>
</dbReference>
<feature type="region of interest" description="Disordered" evidence="2">
    <location>
        <begin position="362"/>
        <end position="497"/>
    </location>
</feature>
<evidence type="ECO:0000259" key="3">
    <source>
        <dbReference type="PROSITE" id="PS50206"/>
    </source>
</evidence>
<evidence type="ECO:0000256" key="1">
    <source>
        <dbReference type="ARBA" id="ARBA00022912"/>
    </source>
</evidence>
<reference evidence="4" key="1">
    <citation type="submission" date="2019-05" db="EMBL/GenBank/DDBJ databases">
        <title>Annotation for the trematode Fasciolopsis buski.</title>
        <authorList>
            <person name="Choi Y.-J."/>
        </authorList>
    </citation>
    <scope>NUCLEOTIDE SEQUENCE</scope>
    <source>
        <strain evidence="4">HT</strain>
        <tissue evidence="4">Whole worm</tissue>
    </source>
</reference>
<dbReference type="GO" id="GO:0008330">
    <property type="term" value="F:protein tyrosine/threonine phosphatase activity"/>
    <property type="evidence" value="ECO:0007669"/>
    <property type="project" value="TreeGrafter"/>
</dbReference>
<dbReference type="InterPro" id="IPR029021">
    <property type="entry name" value="Prot-tyrosine_phosphatase-like"/>
</dbReference>
<dbReference type="OrthoDB" id="426001at2759"/>
<evidence type="ECO:0000256" key="2">
    <source>
        <dbReference type="SAM" id="MobiDB-lite"/>
    </source>
</evidence>
<dbReference type="InterPro" id="IPR020422">
    <property type="entry name" value="TYR_PHOSPHATASE_DUAL_dom"/>
</dbReference>
<dbReference type="GO" id="GO:0005737">
    <property type="term" value="C:cytoplasm"/>
    <property type="evidence" value="ECO:0007669"/>
    <property type="project" value="TreeGrafter"/>
</dbReference>